<dbReference type="AlphaFoldDB" id="A0A6P1CRF0"/>
<comment type="caution">
    <text evidence="2">The sequence shown here is derived from an EMBL/GenBank/DDBJ whole genome shotgun (WGS) entry which is preliminary data.</text>
</comment>
<feature type="region of interest" description="Disordered" evidence="1">
    <location>
        <begin position="1"/>
        <end position="23"/>
    </location>
</feature>
<dbReference type="Pfam" id="PF20060">
    <property type="entry name" value="DUF6459"/>
    <property type="match status" value="1"/>
</dbReference>
<reference evidence="2 3" key="1">
    <citation type="submission" date="2020-01" db="EMBL/GenBank/DDBJ databases">
        <title>Genetics and antimicrobial susceptibilities of Nocardia species isolated from the soil; a comparison with species isolated from humans.</title>
        <authorList>
            <person name="Carrasco G."/>
            <person name="Monzon S."/>
            <person name="Sansegundo M."/>
            <person name="Garcia E."/>
            <person name="Garrido N."/>
            <person name="Medina M.J."/>
            <person name="Villalon P."/>
            <person name="Ramirez-Arocha A.C."/>
            <person name="Jimenez P."/>
            <person name="Cuesta I."/>
            <person name="Valdezate S."/>
        </authorList>
    </citation>
    <scope>NUCLEOTIDE SEQUENCE [LARGE SCALE GENOMIC DNA]</scope>
    <source>
        <strain evidence="2 3">CNM20110626</strain>
    </source>
</reference>
<evidence type="ECO:0000313" key="2">
    <source>
        <dbReference type="EMBL" id="NEW35119.1"/>
    </source>
</evidence>
<dbReference type="EMBL" id="JAAGVB010000038">
    <property type="protein sequence ID" value="NEW35119.1"/>
    <property type="molecule type" value="Genomic_DNA"/>
</dbReference>
<evidence type="ECO:0000256" key="1">
    <source>
        <dbReference type="SAM" id="MobiDB-lite"/>
    </source>
</evidence>
<protein>
    <submittedName>
        <fullName evidence="2">Uncharacterized protein</fullName>
    </submittedName>
</protein>
<dbReference type="RefSeq" id="WP_163846239.1">
    <property type="nucleotide sequence ID" value="NZ_JAAGVB010000038.1"/>
</dbReference>
<proteinExistence type="predicted"/>
<name>A0A6P1CRF0_9NOCA</name>
<gene>
    <name evidence="2" type="ORF">GV791_21500</name>
</gene>
<dbReference type="Proteomes" id="UP000471166">
    <property type="component" value="Unassembled WGS sequence"/>
</dbReference>
<evidence type="ECO:0000313" key="3">
    <source>
        <dbReference type="Proteomes" id="UP000471166"/>
    </source>
</evidence>
<dbReference type="InterPro" id="IPR045596">
    <property type="entry name" value="DUF6459"/>
</dbReference>
<accession>A0A6P1CRF0</accession>
<organism evidence="2 3">
    <name type="scientific">Nocardia cyriacigeorgica</name>
    <dbReference type="NCBI Taxonomy" id="135487"/>
    <lineage>
        <taxon>Bacteria</taxon>
        <taxon>Bacillati</taxon>
        <taxon>Actinomycetota</taxon>
        <taxon>Actinomycetes</taxon>
        <taxon>Mycobacteriales</taxon>
        <taxon>Nocardiaceae</taxon>
        <taxon>Nocardia</taxon>
    </lineage>
</organism>
<sequence length="134" mass="14504">MVRSGCGAGVAAPPRRTPCSAPAADRTPAAAHAFAERTVRAILEALDRRRPLNQLTALVSADVHARLRTLAGGDLAPGRRLGPAVLVRVDIAHDSTPDAEIFARYRRGPRHFALAGRITHSRRHGWRLTALRIN</sequence>